<evidence type="ECO:0000256" key="9">
    <source>
        <dbReference type="RuleBase" id="RU364117"/>
    </source>
</evidence>
<keyword evidence="13" id="KW-1185">Reference proteome</keyword>
<dbReference type="SMART" id="SM00487">
    <property type="entry name" value="DEXDc"/>
    <property type="match status" value="1"/>
</dbReference>
<keyword evidence="2 9" id="KW-0547">Nucleotide-binding</keyword>
<organism evidence="12 13">
    <name type="scientific">Microthyrium microscopicum</name>
    <dbReference type="NCBI Taxonomy" id="703497"/>
    <lineage>
        <taxon>Eukaryota</taxon>
        <taxon>Fungi</taxon>
        <taxon>Dikarya</taxon>
        <taxon>Ascomycota</taxon>
        <taxon>Pezizomycotina</taxon>
        <taxon>Dothideomycetes</taxon>
        <taxon>Dothideomycetes incertae sedis</taxon>
        <taxon>Microthyriales</taxon>
        <taxon>Microthyriaceae</taxon>
        <taxon>Microthyrium</taxon>
    </lineage>
</organism>
<dbReference type="PANTHER" id="PTHR13710:SF152">
    <property type="entry name" value="ATP-DEPENDENT DNA HELICASE Q5"/>
    <property type="match status" value="1"/>
</dbReference>
<dbReference type="InterPro" id="IPR002464">
    <property type="entry name" value="DNA/RNA_helicase_DEAH_CS"/>
</dbReference>
<dbReference type="InterPro" id="IPR001650">
    <property type="entry name" value="Helicase_C-like"/>
</dbReference>
<proteinExistence type="inferred from homology"/>
<name>A0A6A6UPT8_9PEZI</name>
<feature type="domain" description="Helicase C-terminal" evidence="11">
    <location>
        <begin position="256"/>
        <end position="405"/>
    </location>
</feature>
<dbReference type="InterPro" id="IPR004589">
    <property type="entry name" value="DNA_helicase_ATP-dep_RecQ"/>
</dbReference>
<comment type="similarity">
    <text evidence="1 9">Belongs to the helicase family. RecQ subfamily.</text>
</comment>
<dbReference type="PANTHER" id="PTHR13710">
    <property type="entry name" value="DNA HELICASE RECQ FAMILY MEMBER"/>
    <property type="match status" value="1"/>
</dbReference>
<evidence type="ECO:0000256" key="6">
    <source>
        <dbReference type="ARBA" id="ARBA00023125"/>
    </source>
</evidence>
<evidence type="ECO:0000259" key="10">
    <source>
        <dbReference type="PROSITE" id="PS51192"/>
    </source>
</evidence>
<keyword evidence="4 9" id="KW-0347">Helicase</keyword>
<evidence type="ECO:0000256" key="7">
    <source>
        <dbReference type="ARBA" id="ARBA00023242"/>
    </source>
</evidence>
<dbReference type="GO" id="GO:0005524">
    <property type="term" value="F:ATP binding"/>
    <property type="evidence" value="ECO:0007669"/>
    <property type="project" value="UniProtKB-KW"/>
</dbReference>
<dbReference type="Pfam" id="PF00271">
    <property type="entry name" value="Helicase_C"/>
    <property type="match status" value="1"/>
</dbReference>
<dbReference type="GO" id="GO:0003677">
    <property type="term" value="F:DNA binding"/>
    <property type="evidence" value="ECO:0007669"/>
    <property type="project" value="UniProtKB-KW"/>
</dbReference>
<dbReference type="GO" id="GO:0005634">
    <property type="term" value="C:nucleus"/>
    <property type="evidence" value="ECO:0007669"/>
    <property type="project" value="UniProtKB-SubCell"/>
</dbReference>
<dbReference type="NCBIfam" id="TIGR00614">
    <property type="entry name" value="recQ_fam"/>
    <property type="match status" value="1"/>
</dbReference>
<dbReference type="SUPFAM" id="SSF52540">
    <property type="entry name" value="P-loop containing nucleoside triphosphate hydrolases"/>
    <property type="match status" value="1"/>
</dbReference>
<dbReference type="GO" id="GO:0005694">
    <property type="term" value="C:chromosome"/>
    <property type="evidence" value="ECO:0007669"/>
    <property type="project" value="TreeGrafter"/>
</dbReference>
<dbReference type="PROSITE" id="PS00690">
    <property type="entry name" value="DEAH_ATP_HELICASE"/>
    <property type="match status" value="1"/>
</dbReference>
<dbReference type="Proteomes" id="UP000799302">
    <property type="component" value="Unassembled WGS sequence"/>
</dbReference>
<dbReference type="PROSITE" id="PS51192">
    <property type="entry name" value="HELICASE_ATP_BIND_1"/>
    <property type="match status" value="1"/>
</dbReference>
<evidence type="ECO:0000256" key="1">
    <source>
        <dbReference type="ARBA" id="ARBA00005446"/>
    </source>
</evidence>
<dbReference type="OrthoDB" id="10261556at2759"/>
<gene>
    <name evidence="12" type="ORF">BT63DRAFT_383468</name>
</gene>
<dbReference type="GO" id="GO:0043138">
    <property type="term" value="F:3'-5' DNA helicase activity"/>
    <property type="evidence" value="ECO:0007669"/>
    <property type="project" value="UniProtKB-EC"/>
</dbReference>
<dbReference type="SMART" id="SM00490">
    <property type="entry name" value="HELICc"/>
    <property type="match status" value="1"/>
</dbReference>
<keyword evidence="5 9" id="KW-0067">ATP-binding</keyword>
<feature type="domain" description="Helicase ATP-binding" evidence="10">
    <location>
        <begin position="33"/>
        <end position="207"/>
    </location>
</feature>
<keyword evidence="6" id="KW-0238">DNA-binding</keyword>
<evidence type="ECO:0000313" key="12">
    <source>
        <dbReference type="EMBL" id="KAF2673451.1"/>
    </source>
</evidence>
<evidence type="ECO:0000313" key="13">
    <source>
        <dbReference type="Proteomes" id="UP000799302"/>
    </source>
</evidence>
<dbReference type="InterPro" id="IPR027417">
    <property type="entry name" value="P-loop_NTPase"/>
</dbReference>
<comment type="subcellular location">
    <subcellularLocation>
        <location evidence="9">Nucleus</location>
    </subcellularLocation>
</comment>
<keyword evidence="3 9" id="KW-0378">Hydrolase</keyword>
<dbReference type="GO" id="GO:0000724">
    <property type="term" value="P:double-strand break repair via homologous recombination"/>
    <property type="evidence" value="ECO:0007669"/>
    <property type="project" value="TreeGrafter"/>
</dbReference>
<dbReference type="GO" id="GO:0016787">
    <property type="term" value="F:hydrolase activity"/>
    <property type="evidence" value="ECO:0007669"/>
    <property type="project" value="UniProtKB-KW"/>
</dbReference>
<sequence length="496" mass="57442">MRNVKSVPIYDIDFTLRRTFRKKNFRTLQREVILAALSGEDVYLQAATSFGKSICFQLPAVVNLGVTIVVSPLLSLMMNQINALRENNVPVETINGTTQYHERKRIIDDAQCGHPRVKMLYVTPELCSRDWFRDLLRSIHAHGQLARFVVDEAHCVSQWGHDFRKDFLELSFFRREFPDIPIMCATATATAVVRKDIINIMGLDEKLKFFAMPTSRPNLHYEVRFKSDEFDERYTDFLQWIRQIYARRQGTARLEELQKTKERVEGVSGIIYVISREGCENLAERLCNDGIGAKVYHAKLSNDAKKDHLAGWISNRPGYDIIVATTAFGMGIDKEDVRFVVHWQLPKSFEGFYQEAGRAGRDGKASICILYYALEDRIWLERMIEMQAAQNQKKKSSTARTENIEGRRKSFNQLVKYCEKTTKCRHQIIADYFEDKQKPVCDWACDWHKDPSKLQKAKKRFDATGLTPSMSQAIDNHLMDHRQTMANTDLEWVAQD</sequence>
<keyword evidence="7 9" id="KW-0539">Nucleus</keyword>
<comment type="catalytic activity">
    <reaction evidence="9">
        <text>ATP + H2O = ADP + phosphate + H(+)</text>
        <dbReference type="Rhea" id="RHEA:13065"/>
        <dbReference type="ChEBI" id="CHEBI:15377"/>
        <dbReference type="ChEBI" id="CHEBI:15378"/>
        <dbReference type="ChEBI" id="CHEBI:30616"/>
        <dbReference type="ChEBI" id="CHEBI:43474"/>
        <dbReference type="ChEBI" id="CHEBI:456216"/>
    </reaction>
</comment>
<dbReference type="Pfam" id="PF16124">
    <property type="entry name" value="RecQ_Zn_bind"/>
    <property type="match status" value="1"/>
</dbReference>
<evidence type="ECO:0000256" key="3">
    <source>
        <dbReference type="ARBA" id="ARBA00022801"/>
    </source>
</evidence>
<dbReference type="AlphaFoldDB" id="A0A6A6UPT8"/>
<dbReference type="Pfam" id="PF00270">
    <property type="entry name" value="DEAD"/>
    <property type="match status" value="1"/>
</dbReference>
<evidence type="ECO:0000259" key="11">
    <source>
        <dbReference type="PROSITE" id="PS51194"/>
    </source>
</evidence>
<evidence type="ECO:0000256" key="2">
    <source>
        <dbReference type="ARBA" id="ARBA00022741"/>
    </source>
</evidence>
<accession>A0A6A6UPT8</accession>
<dbReference type="PROSITE" id="PS51194">
    <property type="entry name" value="HELICASE_CTER"/>
    <property type="match status" value="1"/>
</dbReference>
<dbReference type="CDD" id="cd17920">
    <property type="entry name" value="DEXHc_RecQ"/>
    <property type="match status" value="1"/>
</dbReference>
<evidence type="ECO:0000256" key="4">
    <source>
        <dbReference type="ARBA" id="ARBA00022806"/>
    </source>
</evidence>
<dbReference type="GO" id="GO:0005737">
    <property type="term" value="C:cytoplasm"/>
    <property type="evidence" value="ECO:0007669"/>
    <property type="project" value="TreeGrafter"/>
</dbReference>
<reference evidence="12" key="1">
    <citation type="journal article" date="2020" name="Stud. Mycol.">
        <title>101 Dothideomycetes genomes: a test case for predicting lifestyles and emergence of pathogens.</title>
        <authorList>
            <person name="Haridas S."/>
            <person name="Albert R."/>
            <person name="Binder M."/>
            <person name="Bloem J."/>
            <person name="Labutti K."/>
            <person name="Salamov A."/>
            <person name="Andreopoulos B."/>
            <person name="Baker S."/>
            <person name="Barry K."/>
            <person name="Bills G."/>
            <person name="Bluhm B."/>
            <person name="Cannon C."/>
            <person name="Castanera R."/>
            <person name="Culley D."/>
            <person name="Daum C."/>
            <person name="Ezra D."/>
            <person name="Gonzalez J."/>
            <person name="Henrissat B."/>
            <person name="Kuo A."/>
            <person name="Liang C."/>
            <person name="Lipzen A."/>
            <person name="Lutzoni F."/>
            <person name="Magnuson J."/>
            <person name="Mondo S."/>
            <person name="Nolan M."/>
            <person name="Ohm R."/>
            <person name="Pangilinan J."/>
            <person name="Park H.-J."/>
            <person name="Ramirez L."/>
            <person name="Alfaro M."/>
            <person name="Sun H."/>
            <person name="Tritt A."/>
            <person name="Yoshinaga Y."/>
            <person name="Zwiers L.-H."/>
            <person name="Turgeon B."/>
            <person name="Goodwin S."/>
            <person name="Spatafora J."/>
            <person name="Crous P."/>
            <person name="Grigoriev I."/>
        </authorList>
    </citation>
    <scope>NUCLEOTIDE SEQUENCE</scope>
    <source>
        <strain evidence="12">CBS 115976</strain>
    </source>
</reference>
<dbReference type="InterPro" id="IPR032284">
    <property type="entry name" value="RecQ_Zn-bd"/>
</dbReference>
<evidence type="ECO:0000256" key="8">
    <source>
        <dbReference type="ARBA" id="ARBA00034617"/>
    </source>
</evidence>
<evidence type="ECO:0000256" key="5">
    <source>
        <dbReference type="ARBA" id="ARBA00022840"/>
    </source>
</evidence>
<dbReference type="Gene3D" id="3.40.50.300">
    <property type="entry name" value="P-loop containing nucleotide triphosphate hydrolases"/>
    <property type="match status" value="2"/>
</dbReference>
<dbReference type="EMBL" id="MU004231">
    <property type="protein sequence ID" value="KAF2673451.1"/>
    <property type="molecule type" value="Genomic_DNA"/>
</dbReference>
<protein>
    <recommendedName>
        <fullName evidence="9">ATP-dependent DNA helicase</fullName>
        <ecNumber evidence="9">5.6.2.4</ecNumber>
    </recommendedName>
</protein>
<dbReference type="InterPro" id="IPR014001">
    <property type="entry name" value="Helicase_ATP-bd"/>
</dbReference>
<dbReference type="EC" id="5.6.2.4" evidence="9"/>
<dbReference type="GO" id="GO:0009378">
    <property type="term" value="F:four-way junction helicase activity"/>
    <property type="evidence" value="ECO:0007669"/>
    <property type="project" value="TreeGrafter"/>
</dbReference>
<comment type="catalytic activity">
    <reaction evidence="8 9">
        <text>Couples ATP hydrolysis with the unwinding of duplex DNA by translocating in the 3'-5' direction.</text>
        <dbReference type="EC" id="5.6.2.4"/>
    </reaction>
</comment>
<dbReference type="InterPro" id="IPR011545">
    <property type="entry name" value="DEAD/DEAH_box_helicase_dom"/>
</dbReference>